<dbReference type="RefSeq" id="WP_125942655.1">
    <property type="nucleotide sequence ID" value="NZ_PXZH01000001.1"/>
</dbReference>
<dbReference type="NCBIfam" id="NF002150">
    <property type="entry name" value="PRK00982.1-4"/>
    <property type="match status" value="1"/>
</dbReference>
<dbReference type="GO" id="GO:0016020">
    <property type="term" value="C:membrane"/>
    <property type="evidence" value="ECO:0007669"/>
    <property type="project" value="GOC"/>
</dbReference>
<dbReference type="AlphaFoldDB" id="A0A3S0AD70"/>
<reference evidence="10 11" key="1">
    <citation type="submission" date="2018-03" db="EMBL/GenBank/DDBJ databases">
        <authorList>
            <person name="Gulvik C.A."/>
        </authorList>
    </citation>
    <scope>NUCLEOTIDE SEQUENCE [LARGE SCALE GENOMIC DNA]</scope>
    <source>
        <strain evidence="10 11">JCM 31581</strain>
    </source>
</reference>
<sequence length="77" mass="8802">MTTFEKIQSLIVDQLGKEEAEVQATTSFREDLEADSLDIFQIMNDIEDEFDVQLETDEGLSTVQDLVNYVEAQLNNK</sequence>
<feature type="modified residue" description="O-(pantetheine 4'-phosphoryl)serine" evidence="8">
    <location>
        <position position="36"/>
    </location>
</feature>
<gene>
    <name evidence="8" type="primary">acpP</name>
    <name evidence="10" type="ORF">C7P63_02880</name>
</gene>
<protein>
    <recommendedName>
        <fullName evidence="8">Acyl carrier protein</fullName>
        <shortName evidence="8">ACP</shortName>
    </recommendedName>
</protein>
<keyword evidence="3 8" id="KW-0444">Lipid biosynthesis</keyword>
<evidence type="ECO:0000256" key="7">
    <source>
        <dbReference type="ARBA" id="ARBA00023160"/>
    </source>
</evidence>
<dbReference type="Gene3D" id="1.10.1200.10">
    <property type="entry name" value="ACP-like"/>
    <property type="match status" value="1"/>
</dbReference>
<dbReference type="GO" id="GO:0000036">
    <property type="term" value="F:acyl carrier activity"/>
    <property type="evidence" value="ECO:0007669"/>
    <property type="project" value="UniProtKB-UniRule"/>
</dbReference>
<evidence type="ECO:0000256" key="1">
    <source>
        <dbReference type="ARBA" id="ARBA00022450"/>
    </source>
</evidence>
<evidence type="ECO:0000256" key="6">
    <source>
        <dbReference type="ARBA" id="ARBA00023098"/>
    </source>
</evidence>
<organism evidence="10 11">
    <name type="scientific">Vagococcus humatus</name>
    <dbReference type="NCBI Taxonomy" id="1889241"/>
    <lineage>
        <taxon>Bacteria</taxon>
        <taxon>Bacillati</taxon>
        <taxon>Bacillota</taxon>
        <taxon>Bacilli</taxon>
        <taxon>Lactobacillales</taxon>
        <taxon>Enterococcaceae</taxon>
        <taxon>Vagococcus</taxon>
    </lineage>
</organism>
<evidence type="ECO:0000256" key="8">
    <source>
        <dbReference type="HAMAP-Rule" id="MF_01217"/>
    </source>
</evidence>
<dbReference type="Pfam" id="PF00550">
    <property type="entry name" value="PP-binding"/>
    <property type="match status" value="1"/>
</dbReference>
<dbReference type="InterPro" id="IPR003231">
    <property type="entry name" value="ACP"/>
</dbReference>
<proteinExistence type="inferred from homology"/>
<feature type="domain" description="Carrier" evidence="9">
    <location>
        <begin position="1"/>
        <end position="74"/>
    </location>
</feature>
<dbReference type="OrthoDB" id="9804551at2"/>
<evidence type="ECO:0000313" key="11">
    <source>
        <dbReference type="Proteomes" id="UP000277864"/>
    </source>
</evidence>
<dbReference type="InterPro" id="IPR036736">
    <property type="entry name" value="ACP-like_sf"/>
</dbReference>
<keyword evidence="5 8" id="KW-0276">Fatty acid metabolism</keyword>
<keyword evidence="6 8" id="KW-0443">Lipid metabolism</keyword>
<evidence type="ECO:0000256" key="3">
    <source>
        <dbReference type="ARBA" id="ARBA00022516"/>
    </source>
</evidence>
<keyword evidence="11" id="KW-1185">Reference proteome</keyword>
<dbReference type="PANTHER" id="PTHR20863">
    <property type="entry name" value="ACYL CARRIER PROTEIN"/>
    <property type="match status" value="1"/>
</dbReference>
<evidence type="ECO:0000256" key="5">
    <source>
        <dbReference type="ARBA" id="ARBA00022832"/>
    </source>
</evidence>
<dbReference type="GO" id="GO:0009245">
    <property type="term" value="P:lipid A biosynthetic process"/>
    <property type="evidence" value="ECO:0007669"/>
    <property type="project" value="TreeGrafter"/>
</dbReference>
<evidence type="ECO:0000259" key="9">
    <source>
        <dbReference type="PROSITE" id="PS50075"/>
    </source>
</evidence>
<keyword evidence="7 8" id="KW-0275">Fatty acid biosynthesis</keyword>
<dbReference type="GO" id="GO:0000035">
    <property type="term" value="F:acyl binding"/>
    <property type="evidence" value="ECO:0007669"/>
    <property type="project" value="TreeGrafter"/>
</dbReference>
<comment type="caution">
    <text evidence="10">The sequence shown here is derived from an EMBL/GenBank/DDBJ whole genome shotgun (WGS) entry which is preliminary data.</text>
</comment>
<accession>A0A3S0AD70</accession>
<dbReference type="NCBIfam" id="NF002148">
    <property type="entry name" value="PRK00982.1-2"/>
    <property type="match status" value="1"/>
</dbReference>
<dbReference type="Proteomes" id="UP000277864">
    <property type="component" value="Unassembled WGS sequence"/>
</dbReference>
<comment type="similarity">
    <text evidence="8">Belongs to the acyl carrier protein (ACP) family.</text>
</comment>
<dbReference type="UniPathway" id="UPA00094"/>
<keyword evidence="2 8" id="KW-0963">Cytoplasm</keyword>
<dbReference type="PANTHER" id="PTHR20863:SF62">
    <property type="entry name" value="ACYL CARRIER PROTEIN"/>
    <property type="match status" value="1"/>
</dbReference>
<name>A0A3S0AD70_9ENTE</name>
<dbReference type="SUPFAM" id="SSF47336">
    <property type="entry name" value="ACP-like"/>
    <property type="match status" value="1"/>
</dbReference>
<comment type="pathway">
    <text evidence="8">Lipid metabolism; fatty acid biosynthesis.</text>
</comment>
<dbReference type="HAMAP" id="MF_01217">
    <property type="entry name" value="Acyl_carrier"/>
    <property type="match status" value="1"/>
</dbReference>
<comment type="subcellular location">
    <subcellularLocation>
        <location evidence="8">Cytoplasm</location>
    </subcellularLocation>
</comment>
<keyword evidence="4 8" id="KW-0597">Phosphoprotein</keyword>
<comment type="function">
    <text evidence="8">Carrier of the growing fatty acid chain in fatty acid biosynthesis.</text>
</comment>
<evidence type="ECO:0000256" key="2">
    <source>
        <dbReference type="ARBA" id="ARBA00022490"/>
    </source>
</evidence>
<dbReference type="PROSITE" id="PS50075">
    <property type="entry name" value="CARRIER"/>
    <property type="match status" value="1"/>
</dbReference>
<dbReference type="EMBL" id="PXZH01000001">
    <property type="protein sequence ID" value="RST90039.1"/>
    <property type="molecule type" value="Genomic_DNA"/>
</dbReference>
<dbReference type="GO" id="GO:0005829">
    <property type="term" value="C:cytosol"/>
    <property type="evidence" value="ECO:0007669"/>
    <property type="project" value="TreeGrafter"/>
</dbReference>
<evidence type="ECO:0000313" key="10">
    <source>
        <dbReference type="EMBL" id="RST90039.1"/>
    </source>
</evidence>
<evidence type="ECO:0000256" key="4">
    <source>
        <dbReference type="ARBA" id="ARBA00022553"/>
    </source>
</evidence>
<comment type="PTM">
    <text evidence="8">4'-phosphopantetheine is transferred from CoA to a specific serine of apo-ACP by AcpS. This modification is essential for activity because fatty acids are bound in thioester linkage to the sulfhydryl of the prosthetic group.</text>
</comment>
<dbReference type="InterPro" id="IPR009081">
    <property type="entry name" value="PP-bd_ACP"/>
</dbReference>
<keyword evidence="1 8" id="KW-0596">Phosphopantetheine</keyword>